<proteinExistence type="predicted"/>
<reference evidence="1" key="1">
    <citation type="submission" date="2022-03" db="EMBL/GenBank/DDBJ databases">
        <title>Description of Abyssus ytuae gen. nov., sp. nov., a novel member of the family Flavobacteriaceae isolated from the sediment of Mariana Trench.</title>
        <authorList>
            <person name="Zhang J."/>
            <person name="Xu X."/>
        </authorList>
    </citation>
    <scope>NUCLEOTIDE SEQUENCE</scope>
    <source>
        <strain evidence="1">MT3330</strain>
    </source>
</reference>
<dbReference type="Pfam" id="PF06245">
    <property type="entry name" value="DUF1015"/>
    <property type="match status" value="1"/>
</dbReference>
<dbReference type="KEGG" id="fbm:MQE35_18165"/>
<organism evidence="1 2">
    <name type="scientific">Abyssalbus ytuae</name>
    <dbReference type="NCBI Taxonomy" id="2926907"/>
    <lineage>
        <taxon>Bacteria</taxon>
        <taxon>Pseudomonadati</taxon>
        <taxon>Bacteroidota</taxon>
        <taxon>Flavobacteriia</taxon>
        <taxon>Flavobacteriales</taxon>
        <taxon>Flavobacteriaceae</taxon>
        <taxon>Abyssalbus</taxon>
    </lineage>
</organism>
<protein>
    <submittedName>
        <fullName evidence="1">DUF1015 domain-containing protein</fullName>
    </submittedName>
</protein>
<dbReference type="InterPro" id="IPR008323">
    <property type="entry name" value="UCP033563"/>
</dbReference>
<dbReference type="PANTHER" id="PTHR36454:SF1">
    <property type="entry name" value="DUF1015 DOMAIN-CONTAINING PROTEIN"/>
    <property type="match status" value="1"/>
</dbReference>
<evidence type="ECO:0000313" key="2">
    <source>
        <dbReference type="Proteomes" id="UP000831290"/>
    </source>
</evidence>
<dbReference type="Proteomes" id="UP000831290">
    <property type="component" value="Chromosome"/>
</dbReference>
<accession>A0A9E7CU51</accession>
<sequence>MPEVIPFCAVIPNKKIIDKVVTKSYESYTKEELDKILQEKPESFLHILKSGYKKGRATYGKKRYSRVREKYLQFKENDIFQTDSKPSFYIYKIVKKNSTFWGILAATATSDYEKGTIKKHENTIQLREELFKKYLKSVQFNAEPVLLTYPNNDIIEEVVKKKMQQAPDYTFNTNQVHRHFLWKISDESSINAIQQEFANIQSFYIADGHHRCSSSYLLSQDLKMENTNHTGKENYNYFLSFLIQENNLKIYEFNRLIKDLNGLSKEVFLNRIQNFFYIENKGSEVIKPAQKHQFGMYLDNDYYLLTLKTDNYSYEDKLDELDTQILYKTILYPVLGIKNMRNNDRVQYVYGKDSYSKIKNLVDTGSFAVGFVLMPVSITEIKDIADNGLQMPPKSTYIEPKLLSALTIYEI</sequence>
<keyword evidence="2" id="KW-1185">Reference proteome</keyword>
<dbReference type="AlphaFoldDB" id="A0A9E7CU51"/>
<dbReference type="PANTHER" id="PTHR36454">
    <property type="entry name" value="LMO2823 PROTEIN"/>
    <property type="match status" value="1"/>
</dbReference>
<gene>
    <name evidence="1" type="ORF">MQE35_18165</name>
</gene>
<name>A0A9E7CU51_9FLAO</name>
<dbReference type="RefSeq" id="WP_255843268.1">
    <property type="nucleotide sequence ID" value="NZ_CP094358.1"/>
</dbReference>
<dbReference type="PIRSF" id="PIRSF033563">
    <property type="entry name" value="UCP033563"/>
    <property type="match status" value="1"/>
</dbReference>
<dbReference type="EMBL" id="CP094358">
    <property type="protein sequence ID" value="UOB17652.1"/>
    <property type="molecule type" value="Genomic_DNA"/>
</dbReference>
<evidence type="ECO:0000313" key="1">
    <source>
        <dbReference type="EMBL" id="UOB17652.1"/>
    </source>
</evidence>